<evidence type="ECO:0000313" key="2">
    <source>
        <dbReference type="Proteomes" id="UP000838686"/>
    </source>
</evidence>
<accession>A0ABN8GPP2</accession>
<dbReference type="Proteomes" id="UP000838686">
    <property type="component" value="Unassembled WGS sequence"/>
</dbReference>
<keyword evidence="2" id="KW-1185">Reference proteome</keyword>
<name>A0ABN8GPP2_9BACL</name>
<dbReference type="EMBL" id="CAKMMF010000023">
    <property type="protein sequence ID" value="CAH1214808.1"/>
    <property type="molecule type" value="Genomic_DNA"/>
</dbReference>
<dbReference type="RefSeq" id="WP_236344209.1">
    <property type="nucleotide sequence ID" value="NZ_CAKMMF010000023.1"/>
</dbReference>
<gene>
    <name evidence="1" type="ORF">PAECIP111893_03852</name>
</gene>
<organism evidence="1 2">
    <name type="scientific">Paenibacillus plantiphilus</name>
    <dbReference type="NCBI Taxonomy" id="2905650"/>
    <lineage>
        <taxon>Bacteria</taxon>
        <taxon>Bacillati</taxon>
        <taxon>Bacillota</taxon>
        <taxon>Bacilli</taxon>
        <taxon>Bacillales</taxon>
        <taxon>Paenibacillaceae</taxon>
        <taxon>Paenibacillus</taxon>
    </lineage>
</organism>
<evidence type="ECO:0008006" key="3">
    <source>
        <dbReference type="Google" id="ProtNLM"/>
    </source>
</evidence>
<sequence>MVRQKFQRWIENNIDTLQNEGIVTEYTMPDVEDIESLSKPFIKIVQETKLCLGQVIVYKSREMVFEVIHIESEELLLWKYFENIKDDTDFQMILHPYFQTLKSGRIR</sequence>
<proteinExistence type="predicted"/>
<protein>
    <recommendedName>
        <fullName evidence="3">DUF4286 family protein</fullName>
    </recommendedName>
</protein>
<evidence type="ECO:0000313" key="1">
    <source>
        <dbReference type="EMBL" id="CAH1214808.1"/>
    </source>
</evidence>
<reference evidence="1" key="1">
    <citation type="submission" date="2022-01" db="EMBL/GenBank/DDBJ databases">
        <authorList>
            <person name="Criscuolo A."/>
        </authorList>
    </citation>
    <scope>NUCLEOTIDE SEQUENCE</scope>
    <source>
        <strain evidence="1">CIP111893</strain>
    </source>
</reference>
<comment type="caution">
    <text evidence="1">The sequence shown here is derived from an EMBL/GenBank/DDBJ whole genome shotgun (WGS) entry which is preliminary data.</text>
</comment>